<dbReference type="InterPro" id="IPR013083">
    <property type="entry name" value="Znf_RING/FYVE/PHD"/>
</dbReference>
<dbReference type="OMA" id="CEHCMVA"/>
<dbReference type="GO" id="GO:0016020">
    <property type="term" value="C:membrane"/>
    <property type="evidence" value="ECO:0007669"/>
    <property type="project" value="UniProtKB-SubCell"/>
</dbReference>
<organism evidence="14 15">
    <name type="scientific">Romanomermis culicivorax</name>
    <name type="common">Nematode worm</name>
    <dbReference type="NCBI Taxonomy" id="13658"/>
    <lineage>
        <taxon>Eukaryota</taxon>
        <taxon>Metazoa</taxon>
        <taxon>Ecdysozoa</taxon>
        <taxon>Nematoda</taxon>
        <taxon>Enoplea</taxon>
        <taxon>Dorylaimia</taxon>
        <taxon>Mermithida</taxon>
        <taxon>Mermithoidea</taxon>
        <taxon>Mermithidae</taxon>
        <taxon>Romanomermis</taxon>
    </lineage>
</organism>
<dbReference type="SUPFAM" id="SSF57850">
    <property type="entry name" value="RING/U-box"/>
    <property type="match status" value="1"/>
</dbReference>
<proteinExistence type="inferred from homology"/>
<keyword evidence="9 11" id="KW-0472">Membrane</keyword>
<evidence type="ECO:0000256" key="1">
    <source>
        <dbReference type="ARBA" id="ARBA00004167"/>
    </source>
</evidence>
<comment type="subcellular location">
    <subcellularLocation>
        <location evidence="1 11">Membrane</location>
        <topology evidence="1 11">Single-pass membrane protein</topology>
    </subcellularLocation>
</comment>
<dbReference type="InterPro" id="IPR058730">
    <property type="entry name" value="U-box_ZFPL1-like"/>
</dbReference>
<dbReference type="InterPro" id="IPR001841">
    <property type="entry name" value="Znf_RING"/>
</dbReference>
<keyword evidence="7 11" id="KW-0862">Zinc</keyword>
<keyword evidence="6 10" id="KW-0863">Zinc-finger</keyword>
<evidence type="ECO:0000256" key="3">
    <source>
        <dbReference type="ARBA" id="ARBA00013701"/>
    </source>
</evidence>
<dbReference type="PANTHER" id="PTHR12981:SF0">
    <property type="entry name" value="ZINC FINGER PROTEIN-LIKE 1"/>
    <property type="match status" value="1"/>
</dbReference>
<keyword evidence="8 11" id="KW-1133">Transmembrane helix</keyword>
<feature type="region of interest" description="Disordered" evidence="12">
    <location>
        <begin position="272"/>
        <end position="305"/>
    </location>
</feature>
<dbReference type="Proteomes" id="UP000887565">
    <property type="component" value="Unplaced"/>
</dbReference>
<name>A0A915IQ92_ROMCU</name>
<evidence type="ECO:0000313" key="15">
    <source>
        <dbReference type="WBParaSite" id="nRc.2.0.1.t16040-RA"/>
    </source>
</evidence>
<dbReference type="Gene3D" id="3.30.40.10">
    <property type="entry name" value="Zinc/RING finger domain, C3HC4 (zinc finger)"/>
    <property type="match status" value="1"/>
</dbReference>
<keyword evidence="14" id="KW-1185">Reference proteome</keyword>
<evidence type="ECO:0000256" key="5">
    <source>
        <dbReference type="ARBA" id="ARBA00022723"/>
    </source>
</evidence>
<dbReference type="PROSITE" id="PS50089">
    <property type="entry name" value="ZF_RING_2"/>
    <property type="match status" value="1"/>
</dbReference>
<keyword evidence="4 11" id="KW-0812">Transmembrane</keyword>
<evidence type="ECO:0000256" key="2">
    <source>
        <dbReference type="ARBA" id="ARBA00005561"/>
    </source>
</evidence>
<dbReference type="GO" id="GO:0005794">
    <property type="term" value="C:Golgi apparatus"/>
    <property type="evidence" value="ECO:0007669"/>
    <property type="project" value="TreeGrafter"/>
</dbReference>
<dbReference type="Pfam" id="PF25993">
    <property type="entry name" value="zf-B_box_ZFPL1"/>
    <property type="match status" value="1"/>
</dbReference>
<evidence type="ECO:0000256" key="12">
    <source>
        <dbReference type="SAM" id="MobiDB-lite"/>
    </source>
</evidence>
<evidence type="ECO:0000259" key="13">
    <source>
        <dbReference type="PROSITE" id="PS50089"/>
    </source>
</evidence>
<dbReference type="InterPro" id="IPR058731">
    <property type="entry name" value="Znf-B_box_ZFPL1-like"/>
</dbReference>
<evidence type="ECO:0000256" key="8">
    <source>
        <dbReference type="ARBA" id="ARBA00022989"/>
    </source>
</evidence>
<dbReference type="GO" id="GO:0008270">
    <property type="term" value="F:zinc ion binding"/>
    <property type="evidence" value="ECO:0007669"/>
    <property type="project" value="UniProtKB-UniRule"/>
</dbReference>
<dbReference type="PANTHER" id="PTHR12981">
    <property type="entry name" value="ZINC FINGER PROTEIN-LIKE 1"/>
    <property type="match status" value="1"/>
</dbReference>
<evidence type="ECO:0000256" key="7">
    <source>
        <dbReference type="ARBA" id="ARBA00022833"/>
    </source>
</evidence>
<evidence type="ECO:0000256" key="9">
    <source>
        <dbReference type="ARBA" id="ARBA00023136"/>
    </source>
</evidence>
<feature type="domain" description="RING-type" evidence="13">
    <location>
        <begin position="53"/>
        <end position="103"/>
    </location>
</feature>
<dbReference type="SMART" id="SM00184">
    <property type="entry name" value="RING"/>
    <property type="match status" value="1"/>
</dbReference>
<reference evidence="15" key="1">
    <citation type="submission" date="2022-11" db="UniProtKB">
        <authorList>
            <consortium name="WormBaseParasite"/>
        </authorList>
    </citation>
    <scope>IDENTIFICATION</scope>
</reference>
<dbReference type="InterPro" id="IPR039043">
    <property type="entry name" value="ZFPL1"/>
</dbReference>
<evidence type="ECO:0000256" key="11">
    <source>
        <dbReference type="RuleBase" id="RU369078"/>
    </source>
</evidence>
<feature type="transmembrane region" description="Helical" evidence="11">
    <location>
        <begin position="247"/>
        <end position="266"/>
    </location>
</feature>
<keyword evidence="5 11" id="KW-0479">Metal-binding</keyword>
<evidence type="ECO:0000313" key="14">
    <source>
        <dbReference type="Proteomes" id="UP000887565"/>
    </source>
</evidence>
<comment type="similarity">
    <text evidence="2 11">Belongs to the ZFPL1 family.</text>
</comment>
<evidence type="ECO:0000256" key="4">
    <source>
        <dbReference type="ARBA" id="ARBA00022692"/>
    </source>
</evidence>
<sequence>MGLCKCPRKKVTNLFCFEHRVNVCEFCLNEEHSKCIVQSYLSWLSDSDYDANCLFCSNPLNDPSDQCIRLPCLHLFHFECFNQWAEKFPPYTAPAGFTCPSCKEPLFPKPNSSSPIDLTLRNKLQEAEWARTALGLSFSEDKFIPGKSNNGMSADIVGSMDAQDTKISMADDGNGYSHSGVRKSYTSQVSDLDTTPFIKSNKSKLDMDNPDVKYKRRSAFEWLGRWLNSKNIGLAKRTVKPISCRRLFFYTLLFVIGILTLVTVLTRNSPFESPSSLTDDENDPFLDPEGNPLIRNMPLEVDQKT</sequence>
<protein>
    <recommendedName>
        <fullName evidence="3 11">Zinc finger protein-like 1 homolog</fullName>
    </recommendedName>
</protein>
<dbReference type="Pfam" id="PF25998">
    <property type="entry name" value="U-box_ZFPL1"/>
    <property type="match status" value="1"/>
</dbReference>
<dbReference type="WBParaSite" id="nRc.2.0.1.t16040-RA">
    <property type="protein sequence ID" value="nRc.2.0.1.t16040-RA"/>
    <property type="gene ID" value="nRc.2.0.1.g16040"/>
</dbReference>
<accession>A0A915IQ92</accession>
<evidence type="ECO:0000256" key="6">
    <source>
        <dbReference type="ARBA" id="ARBA00022771"/>
    </source>
</evidence>
<evidence type="ECO:0000256" key="10">
    <source>
        <dbReference type="PROSITE-ProRule" id="PRU00175"/>
    </source>
</evidence>
<dbReference type="AlphaFoldDB" id="A0A915IQ92"/>